<name>A0A269TJF6_9BACT</name>
<dbReference type="RefSeq" id="WP_095334557.1">
    <property type="nucleotide sequence ID" value="NZ_NQNY01000003.1"/>
</dbReference>
<dbReference type="GO" id="GO:0046872">
    <property type="term" value="F:metal ion binding"/>
    <property type="evidence" value="ECO:0007669"/>
    <property type="project" value="UniProtKB-KW"/>
</dbReference>
<dbReference type="InterPro" id="IPR000056">
    <property type="entry name" value="Ribul_P_3_epim-like"/>
</dbReference>
<evidence type="ECO:0000256" key="1">
    <source>
        <dbReference type="ARBA" id="ARBA00022723"/>
    </source>
</evidence>
<evidence type="ECO:0008006" key="5">
    <source>
        <dbReference type="Google" id="ProtNLM"/>
    </source>
</evidence>
<accession>A0A269TJF6</accession>
<dbReference type="SUPFAM" id="SSF51366">
    <property type="entry name" value="Ribulose-phoshate binding barrel"/>
    <property type="match status" value="1"/>
</dbReference>
<dbReference type="InterPro" id="IPR013785">
    <property type="entry name" value="Aldolase_TIM"/>
</dbReference>
<dbReference type="GO" id="GO:0005975">
    <property type="term" value="P:carbohydrate metabolic process"/>
    <property type="evidence" value="ECO:0007669"/>
    <property type="project" value="InterPro"/>
</dbReference>
<dbReference type="GO" id="GO:0016857">
    <property type="term" value="F:racemase and epimerase activity, acting on carbohydrates and derivatives"/>
    <property type="evidence" value="ECO:0007669"/>
    <property type="project" value="InterPro"/>
</dbReference>
<dbReference type="Pfam" id="PF00834">
    <property type="entry name" value="Ribul_P_3_epim"/>
    <property type="match status" value="1"/>
</dbReference>
<dbReference type="OrthoDB" id="398423at2"/>
<evidence type="ECO:0000313" key="3">
    <source>
        <dbReference type="EMBL" id="PAK21541.1"/>
    </source>
</evidence>
<dbReference type="InterPro" id="IPR011060">
    <property type="entry name" value="RibuloseP-bd_barrel"/>
</dbReference>
<keyword evidence="1" id="KW-0479">Metal-binding</keyword>
<dbReference type="PANTHER" id="PTHR11749">
    <property type="entry name" value="RIBULOSE-5-PHOSPHATE-3-EPIMERASE"/>
    <property type="match status" value="1"/>
</dbReference>
<dbReference type="AlphaFoldDB" id="A0A269TJF6"/>
<evidence type="ECO:0000313" key="4">
    <source>
        <dbReference type="Proteomes" id="UP000216943"/>
    </source>
</evidence>
<gene>
    <name evidence="3" type="ORF">CJJ23_01140</name>
</gene>
<reference evidence="4" key="1">
    <citation type="submission" date="2017-08" db="EMBL/GenBank/DDBJ databases">
        <authorList>
            <person name="Alvarez-Ponce D."/>
            <person name="Weitzman C.L."/>
            <person name="Tillett R.L."/>
            <person name="Sandmeier F.C."/>
            <person name="Tracy C.R."/>
        </authorList>
    </citation>
    <scope>NUCLEOTIDE SEQUENCE [LARGE SCALE GENOMIC DNA]</scope>
    <source>
        <strain evidence="4">723</strain>
    </source>
</reference>
<sequence length="216" mass="24925">MILIPSVSAAKNKTNLDYPKELVDRLIDSGFNHFHLDLTDGTITSENDLSLINLNYDAEDITFDYHIMSANPLAIIMQINERKNTYVNAHYKYLNNIQKYIALLKSKNLFVGITVELDDDFSKISNHIDQINLINFMSVSKLGKTNLTFDENVFKKVQDFKKHYQNYQGKIMVDGSVRNIHLKKLSALIDFCIVGSILLKNDDFKNNLKNLRKEFI</sequence>
<dbReference type="Gene3D" id="3.20.20.70">
    <property type="entry name" value="Aldolase class I"/>
    <property type="match status" value="1"/>
</dbReference>
<keyword evidence="2" id="KW-0413">Isomerase</keyword>
<evidence type="ECO:0000256" key="2">
    <source>
        <dbReference type="ARBA" id="ARBA00023235"/>
    </source>
</evidence>
<comment type="caution">
    <text evidence="3">The sequence shown here is derived from an EMBL/GenBank/DDBJ whole genome shotgun (WGS) entry which is preliminary data.</text>
</comment>
<dbReference type="Proteomes" id="UP000216943">
    <property type="component" value="Unassembled WGS sequence"/>
</dbReference>
<organism evidence="3 4">
    <name type="scientific">Mycoplasmopsis agassizii</name>
    <dbReference type="NCBI Taxonomy" id="33922"/>
    <lineage>
        <taxon>Bacteria</taxon>
        <taxon>Bacillati</taxon>
        <taxon>Mycoplasmatota</taxon>
        <taxon>Mycoplasmoidales</taxon>
        <taxon>Metamycoplasmataceae</taxon>
        <taxon>Mycoplasmopsis</taxon>
    </lineage>
</organism>
<dbReference type="EMBL" id="NQNY01000003">
    <property type="protein sequence ID" value="PAK21541.1"/>
    <property type="molecule type" value="Genomic_DNA"/>
</dbReference>
<proteinExistence type="predicted"/>
<protein>
    <recommendedName>
        <fullName evidence="5">Ribulose-phosphate 3-epimerase</fullName>
    </recommendedName>
</protein>